<reference evidence="2" key="1">
    <citation type="submission" date="2022-06" db="EMBL/GenBank/DDBJ databases">
        <title>Alkalicoccobacillus porphyridii sp. nov., isolated from a marine red alga, Porphyridium purpureum and reclassification of Shouchella plakortidis and Shouchella gibsonii as Alkalicoccobacillus plakortidis comb. nov. and Alkalicoccobacillus gibsonii comb. nov.</title>
        <authorList>
            <person name="Kim K.H."/>
            <person name="Lee J.K."/>
            <person name="Han D.M."/>
            <person name="Baek J.H."/>
            <person name="Jeon C.O."/>
        </authorList>
    </citation>
    <scope>NUCLEOTIDE SEQUENCE</scope>
    <source>
        <strain evidence="2">DSM 19153</strain>
    </source>
</reference>
<dbReference type="Pfam" id="PF03480">
    <property type="entry name" value="DctP"/>
    <property type="match status" value="1"/>
</dbReference>
<dbReference type="Gene3D" id="3.40.190.170">
    <property type="entry name" value="Bacterial extracellular solute-binding protein, family 7"/>
    <property type="match status" value="1"/>
</dbReference>
<dbReference type="InterPro" id="IPR038404">
    <property type="entry name" value="TRAP_DctP_sf"/>
</dbReference>
<dbReference type="NCBIfam" id="TIGR00787">
    <property type="entry name" value="dctP"/>
    <property type="match status" value="1"/>
</dbReference>
<gene>
    <name evidence="2" type="ORF">NDM98_12405</name>
</gene>
<dbReference type="Proteomes" id="UP001203665">
    <property type="component" value="Unassembled WGS sequence"/>
</dbReference>
<organism evidence="2 3">
    <name type="scientific">Alkalicoccobacillus plakortidis</name>
    <dbReference type="NCBI Taxonomy" id="444060"/>
    <lineage>
        <taxon>Bacteria</taxon>
        <taxon>Bacillati</taxon>
        <taxon>Bacillota</taxon>
        <taxon>Bacilli</taxon>
        <taxon>Bacillales</taxon>
        <taxon>Bacillaceae</taxon>
        <taxon>Alkalicoccobacillus</taxon>
    </lineage>
</organism>
<evidence type="ECO:0000256" key="1">
    <source>
        <dbReference type="ARBA" id="ARBA00022729"/>
    </source>
</evidence>
<proteinExistence type="predicted"/>
<dbReference type="PIRSF" id="PIRSF006470">
    <property type="entry name" value="DctB"/>
    <property type="match status" value="1"/>
</dbReference>
<dbReference type="RefSeq" id="WP_251608044.1">
    <property type="nucleotide sequence ID" value="NZ_JAMQJY010000001.1"/>
</dbReference>
<protein>
    <submittedName>
        <fullName evidence="2">TRAP transporter substrate-binding protein</fullName>
    </submittedName>
</protein>
<dbReference type="PANTHER" id="PTHR33376:SF2">
    <property type="entry name" value="DICARBOXYLATE-BINDING PERIPLASMIC PROTEIN"/>
    <property type="match status" value="1"/>
</dbReference>
<dbReference type="InterPro" id="IPR018389">
    <property type="entry name" value="DctP_fam"/>
</dbReference>
<dbReference type="EMBL" id="JAMQJY010000001">
    <property type="protein sequence ID" value="MCM2676217.1"/>
    <property type="molecule type" value="Genomic_DNA"/>
</dbReference>
<dbReference type="CDD" id="cd13671">
    <property type="entry name" value="PBP2_TRAP_SBP_like_3"/>
    <property type="match status" value="1"/>
</dbReference>
<dbReference type="PANTHER" id="PTHR33376">
    <property type="match status" value="1"/>
</dbReference>
<keyword evidence="3" id="KW-1185">Reference proteome</keyword>
<name>A0ABT0XJY4_9BACI</name>
<dbReference type="PROSITE" id="PS51257">
    <property type="entry name" value="PROKAR_LIPOPROTEIN"/>
    <property type="match status" value="1"/>
</dbReference>
<dbReference type="InterPro" id="IPR004682">
    <property type="entry name" value="TRAP_DctP"/>
</dbReference>
<comment type="caution">
    <text evidence="2">The sequence shown here is derived from an EMBL/GenBank/DDBJ whole genome shotgun (WGS) entry which is preliminary data.</text>
</comment>
<dbReference type="NCBIfam" id="NF037995">
    <property type="entry name" value="TRAP_S1"/>
    <property type="match status" value="1"/>
</dbReference>
<accession>A0ABT0XJY4</accession>
<evidence type="ECO:0000313" key="3">
    <source>
        <dbReference type="Proteomes" id="UP001203665"/>
    </source>
</evidence>
<evidence type="ECO:0000313" key="2">
    <source>
        <dbReference type="EMBL" id="MCM2676217.1"/>
    </source>
</evidence>
<keyword evidence="1" id="KW-0732">Signal</keyword>
<sequence length="340" mass="37555">MKRFLAVGAGSILLLAGCSSDTVSVGAVETPQTDAKIIRISFNQPESNPQYIALEEMGERLKERTNGAYEVLIYPSELLGAQRESMEMVQVGAVDMAVVVGSLMENLVDEFAVFNLPYVFYSKEHQLDVLQNPEIVDDLYASVEDEGMKVLGAFHGGVRNVYNKDKPVETPDDLAGMKIRIIDSDTNIQMMSRMGGTGTPMGQGEVYTAIQSGVLDGGENNELIFSNLNHSEIAPYYSYTQHLMVPDYIIGHKNFVDGMSDEHQEIFMEEIQLAVNHQVELFDAEVEQAVQKAEEVGATFNEVDMDVFQEAVAPVIQSKLSTPESEKLYNDVQAAAESFK</sequence>